<comment type="caution">
    <text evidence="2">The sequence shown here is derived from an EMBL/GenBank/DDBJ whole genome shotgun (WGS) entry which is preliminary data.</text>
</comment>
<keyword evidence="1" id="KW-1133">Transmembrane helix</keyword>
<evidence type="ECO:0000313" key="2">
    <source>
        <dbReference type="EMBL" id="TCO42828.1"/>
    </source>
</evidence>
<keyword evidence="1" id="KW-0812">Transmembrane</keyword>
<dbReference type="EMBL" id="SLWQ01000001">
    <property type="protein sequence ID" value="TCO42828.1"/>
    <property type="molecule type" value="Genomic_DNA"/>
</dbReference>
<feature type="transmembrane region" description="Helical" evidence="1">
    <location>
        <begin position="20"/>
        <end position="51"/>
    </location>
</feature>
<evidence type="ECO:0000256" key="1">
    <source>
        <dbReference type="SAM" id="Phobius"/>
    </source>
</evidence>
<dbReference type="RefSeq" id="WP_131992242.1">
    <property type="nucleotide sequence ID" value="NZ_JACGXM010000001.1"/>
</dbReference>
<sequence length="95" mass="9562">MLHAGLRLVKSRHPLARLLAAVIAIVFVAGLVAVGVFAFAVLVVGGALFALGRALRAASRPAAAPARSTARPGVIEGEFTVVADGPARKRAPSGA</sequence>
<dbReference type="AlphaFoldDB" id="A0A4R2IGJ1"/>
<dbReference type="Proteomes" id="UP000294862">
    <property type="component" value="Unassembled WGS sequence"/>
</dbReference>
<keyword evidence="3" id="KW-1185">Reference proteome</keyword>
<reference evidence="2 3" key="1">
    <citation type="journal article" date="2015" name="Stand. Genomic Sci.">
        <title>Genomic Encyclopedia of Bacterial and Archaeal Type Strains, Phase III: the genomes of soil and plant-associated and newly described type strains.</title>
        <authorList>
            <person name="Whitman W.B."/>
            <person name="Woyke T."/>
            <person name="Klenk H.P."/>
            <person name="Zhou Y."/>
            <person name="Lilburn T.G."/>
            <person name="Beck B.J."/>
            <person name="De Vos P."/>
            <person name="Vandamme P."/>
            <person name="Eisen J.A."/>
            <person name="Garrity G."/>
            <person name="Hugenholtz P."/>
            <person name="Kyrpides N.C."/>
        </authorList>
    </citation>
    <scope>NUCLEOTIDE SEQUENCE [LARGE SCALE GENOMIC DNA]</scope>
    <source>
        <strain evidence="2 3">A3</strain>
    </source>
</reference>
<proteinExistence type="predicted"/>
<evidence type="ECO:0000313" key="3">
    <source>
        <dbReference type="Proteomes" id="UP000294862"/>
    </source>
</evidence>
<organism evidence="2 3">
    <name type="scientific">Dokdonella fugitiva</name>
    <dbReference type="NCBI Taxonomy" id="328517"/>
    <lineage>
        <taxon>Bacteria</taxon>
        <taxon>Pseudomonadati</taxon>
        <taxon>Pseudomonadota</taxon>
        <taxon>Gammaproteobacteria</taxon>
        <taxon>Lysobacterales</taxon>
        <taxon>Rhodanobacteraceae</taxon>
        <taxon>Dokdonella</taxon>
    </lineage>
</organism>
<gene>
    <name evidence="2" type="ORF">EV148_101235</name>
</gene>
<protein>
    <submittedName>
        <fullName evidence="2">Uncharacterized protein</fullName>
    </submittedName>
</protein>
<keyword evidence="1" id="KW-0472">Membrane</keyword>
<accession>A0A4R2IGJ1</accession>
<name>A0A4R2IGJ1_9GAMM</name>